<dbReference type="Proteomes" id="UP000273500">
    <property type="component" value="Unassembled WGS sequence"/>
</dbReference>
<keyword evidence="9" id="KW-1185">Reference proteome</keyword>
<evidence type="ECO:0000256" key="6">
    <source>
        <dbReference type="SAM" id="SignalP"/>
    </source>
</evidence>
<dbReference type="Pfam" id="PF00535">
    <property type="entry name" value="Glycos_transf_2"/>
    <property type="match status" value="1"/>
</dbReference>
<dbReference type="GO" id="GO:0005886">
    <property type="term" value="C:plasma membrane"/>
    <property type="evidence" value="ECO:0007669"/>
    <property type="project" value="UniProtKB-SubCell"/>
</dbReference>
<keyword evidence="5" id="KW-0472">Membrane</keyword>
<evidence type="ECO:0000256" key="2">
    <source>
        <dbReference type="ARBA" id="ARBA00022475"/>
    </source>
</evidence>
<name>A0A3R9P022_9BACT</name>
<proteinExistence type="predicted"/>
<gene>
    <name evidence="8" type="ORF">EI291_15320</name>
</gene>
<keyword evidence="6" id="KW-0732">Signal</keyword>
<dbReference type="PANTHER" id="PTHR43646:SF2">
    <property type="entry name" value="GLYCOSYLTRANSFERASE 2-LIKE DOMAIN-CONTAINING PROTEIN"/>
    <property type="match status" value="1"/>
</dbReference>
<evidence type="ECO:0000256" key="1">
    <source>
        <dbReference type="ARBA" id="ARBA00004236"/>
    </source>
</evidence>
<keyword evidence="2" id="KW-1003">Cell membrane</keyword>
<dbReference type="OrthoDB" id="114108at2"/>
<evidence type="ECO:0000256" key="4">
    <source>
        <dbReference type="ARBA" id="ARBA00022679"/>
    </source>
</evidence>
<dbReference type="AlphaFoldDB" id="A0A3R9P022"/>
<evidence type="ECO:0000256" key="5">
    <source>
        <dbReference type="ARBA" id="ARBA00023136"/>
    </source>
</evidence>
<dbReference type="InterPro" id="IPR001173">
    <property type="entry name" value="Glyco_trans_2-like"/>
</dbReference>
<evidence type="ECO:0000313" key="8">
    <source>
        <dbReference type="EMBL" id="RSK47286.1"/>
    </source>
</evidence>
<reference evidence="8 9" key="1">
    <citation type="submission" date="2018-12" db="EMBL/GenBank/DDBJ databases">
        <authorList>
            <person name="Feng G."/>
            <person name="Zhu H."/>
        </authorList>
    </citation>
    <scope>NUCLEOTIDE SEQUENCE [LARGE SCALE GENOMIC DNA]</scope>
    <source>
        <strain evidence="8 9">KCTC 12533</strain>
    </source>
</reference>
<dbReference type="EMBL" id="RWIT01000009">
    <property type="protein sequence ID" value="RSK47286.1"/>
    <property type="molecule type" value="Genomic_DNA"/>
</dbReference>
<dbReference type="Gene3D" id="3.90.550.10">
    <property type="entry name" value="Spore Coat Polysaccharide Biosynthesis Protein SpsA, Chain A"/>
    <property type="match status" value="1"/>
</dbReference>
<keyword evidence="3" id="KW-0328">Glycosyltransferase</keyword>
<dbReference type="GO" id="GO:0016757">
    <property type="term" value="F:glycosyltransferase activity"/>
    <property type="evidence" value="ECO:0007669"/>
    <property type="project" value="UniProtKB-KW"/>
</dbReference>
<organism evidence="8 9">
    <name type="scientific">Hymenobacter rigui</name>
    <dbReference type="NCBI Taxonomy" id="334424"/>
    <lineage>
        <taxon>Bacteria</taxon>
        <taxon>Pseudomonadati</taxon>
        <taxon>Bacteroidota</taxon>
        <taxon>Cytophagia</taxon>
        <taxon>Cytophagales</taxon>
        <taxon>Hymenobacteraceae</taxon>
        <taxon>Hymenobacter</taxon>
    </lineage>
</organism>
<protein>
    <submittedName>
        <fullName evidence="8">Glycosyltransferase</fullName>
    </submittedName>
</protein>
<accession>A0A3R9P022</accession>
<sequence length="389" mass="42730">MRRKLCMSHATPLRFHSTASAGSAVSSLWQLAPPPAPGLYASVIVPAKDEADTIVAALTALAAQVDEEGHPLPPGSFEVLVLANNCQDATAQLAREFGTRHPHLALHVAETTLLKAEAHIGRARQLLMDEACRRLEQAGQPLRFIASTDADTQVASTWLIANRAALVAGADAVGGRILMSDAVPGCPVRRRQLQDAAYQLLQIQLEEVLDPVPHDPWPRHHQHFGASMAVTTAAYRRVGGVPAVPYLEDEALYQSLLQHDLQVRHSSAVRVYTSARQQGRVAVGLSWQLQEWQRLGPQEPLVPHPAGIAATIQLRRNLRAVWQHAHGLTLSSQEVFTELLHLSEAATNYATFGAFWNWARQQQRSPEYEALPLSQATHELRLLLAALRR</sequence>
<keyword evidence="4 8" id="KW-0808">Transferase</keyword>
<evidence type="ECO:0000259" key="7">
    <source>
        <dbReference type="Pfam" id="PF00535"/>
    </source>
</evidence>
<dbReference type="PANTHER" id="PTHR43646">
    <property type="entry name" value="GLYCOSYLTRANSFERASE"/>
    <property type="match status" value="1"/>
</dbReference>
<comment type="subcellular location">
    <subcellularLocation>
        <location evidence="1">Cell membrane</location>
    </subcellularLocation>
</comment>
<comment type="caution">
    <text evidence="8">The sequence shown here is derived from an EMBL/GenBank/DDBJ whole genome shotgun (WGS) entry which is preliminary data.</text>
</comment>
<dbReference type="InterPro" id="IPR029044">
    <property type="entry name" value="Nucleotide-diphossugar_trans"/>
</dbReference>
<feature type="domain" description="Glycosyltransferase 2-like" evidence="7">
    <location>
        <begin position="42"/>
        <end position="178"/>
    </location>
</feature>
<evidence type="ECO:0000313" key="9">
    <source>
        <dbReference type="Proteomes" id="UP000273500"/>
    </source>
</evidence>
<evidence type="ECO:0000256" key="3">
    <source>
        <dbReference type="ARBA" id="ARBA00022676"/>
    </source>
</evidence>
<feature type="chain" id="PRO_5018592599" evidence="6">
    <location>
        <begin position="22"/>
        <end position="389"/>
    </location>
</feature>
<dbReference type="SUPFAM" id="SSF53448">
    <property type="entry name" value="Nucleotide-diphospho-sugar transferases"/>
    <property type="match status" value="1"/>
</dbReference>
<feature type="signal peptide" evidence="6">
    <location>
        <begin position="1"/>
        <end position="21"/>
    </location>
</feature>